<dbReference type="Proteomes" id="UP000054928">
    <property type="component" value="Unassembled WGS sequence"/>
</dbReference>
<dbReference type="AlphaFoldDB" id="A0A0P1AT90"/>
<dbReference type="RefSeq" id="XP_024580606.1">
    <property type="nucleotide sequence ID" value="XM_024730317.1"/>
</dbReference>
<evidence type="ECO:0000313" key="1">
    <source>
        <dbReference type="EMBL" id="CEG44237.1"/>
    </source>
</evidence>
<dbReference type="OrthoDB" id="93167at2759"/>
<sequence>MCRFKTSNALPRDWWFLPLSKGGLGLAPIPDTIRSLQLHMLCKVILAGRLTLNFPSWADPVIRLFDQAISPWGEDFDILYAPVTTSPDYAISRRSKRWAALGSYWHYVLFIWHTQFRRKLTRLQVKFDKLTSPMLNNVEITYGYRGSTLAGTSRPLGLIRVLADQGIFRPAQLFQVCPPPVTAASLSRFLSQFGSGRLVSERSCSNFMDKAGGLLNSLTPHPIGPSQASRYYAASHAWVFDTYEVSELSVARIRSILAEFTGFQNGQARSASLFRSTIQAPA</sequence>
<proteinExistence type="predicted"/>
<dbReference type="GeneID" id="36409553"/>
<evidence type="ECO:0000313" key="2">
    <source>
        <dbReference type="Proteomes" id="UP000054928"/>
    </source>
</evidence>
<keyword evidence="2" id="KW-1185">Reference proteome</keyword>
<accession>A0A0P1AT90</accession>
<protein>
    <submittedName>
        <fullName evidence="1">Uncharacterized protein</fullName>
    </submittedName>
</protein>
<organism evidence="1 2">
    <name type="scientific">Plasmopara halstedii</name>
    <name type="common">Downy mildew of sunflower</name>
    <dbReference type="NCBI Taxonomy" id="4781"/>
    <lineage>
        <taxon>Eukaryota</taxon>
        <taxon>Sar</taxon>
        <taxon>Stramenopiles</taxon>
        <taxon>Oomycota</taxon>
        <taxon>Peronosporomycetes</taxon>
        <taxon>Peronosporales</taxon>
        <taxon>Peronosporaceae</taxon>
        <taxon>Plasmopara</taxon>
    </lineage>
</organism>
<name>A0A0P1AT90_PLAHL</name>
<reference evidence="2" key="1">
    <citation type="submission" date="2014-09" db="EMBL/GenBank/DDBJ databases">
        <authorList>
            <person name="Sharma Rahul"/>
            <person name="Thines Marco"/>
        </authorList>
    </citation>
    <scope>NUCLEOTIDE SEQUENCE [LARGE SCALE GENOMIC DNA]</scope>
</reference>
<dbReference type="EMBL" id="CCYD01000975">
    <property type="protein sequence ID" value="CEG44237.1"/>
    <property type="molecule type" value="Genomic_DNA"/>
</dbReference>